<evidence type="ECO:0000256" key="2">
    <source>
        <dbReference type="ARBA" id="ARBA00022741"/>
    </source>
</evidence>
<dbReference type="InterPro" id="IPR013221">
    <property type="entry name" value="Mur_ligase_cen"/>
</dbReference>
<protein>
    <recommendedName>
        <fullName evidence="8">UDP-N-acetylmuramoyl-tripeptide--D-alanyl-D-alanine ligase</fullName>
    </recommendedName>
</protein>
<dbReference type="eggNOG" id="COG0770">
    <property type="taxonomic scope" value="Bacteria"/>
</dbReference>
<dbReference type="Gene3D" id="3.90.190.20">
    <property type="entry name" value="Mur ligase, C-terminal domain"/>
    <property type="match status" value="1"/>
</dbReference>
<keyword evidence="1" id="KW-0436">Ligase</keyword>
<dbReference type="Gene3D" id="3.40.1190.10">
    <property type="entry name" value="Mur-like, catalytic domain"/>
    <property type="match status" value="1"/>
</dbReference>
<dbReference type="STRING" id="333138.LQ50_12435"/>
<dbReference type="PANTHER" id="PTHR43024">
    <property type="entry name" value="UDP-N-ACETYLMURAMOYL-TRIPEPTIDE--D-ALANYL-D-ALANINE LIGASE"/>
    <property type="match status" value="1"/>
</dbReference>
<sequence>MTYKGEKCMAPMIPKIPAIGVTGSAGKSTTTAFIYSILKVKWRNVIKTKGNLNLPKHTKRNVQRIKPSHKAVILEMGLGRSSGKNHFRYIKPNFGIITSVGTAHFGKLGNSIKATARAKSVMIQYMNPKGTLLINQDDPNSKLLKTNAFKGNLVTVGVNKKARYQARNIRYLRNGMSFKVRLNNKIEHFFIPTFGKHNVINALFAIAIAHRLRFSPSQMRLGLRRYKAPRRRLNVVPLKNNSLLIDDTFNANPQSVKAAIDVLMKLGEGKEKQVVIGSMLELGRYSNRGHRIVGRYLASKKVKKIFLYGKKARWIKKAAIAAGYPRRNIHTFTNRDQLHKMLKKHITSNNVVLVKGSHRMGMRYTANFLARTYRKKR</sequence>
<dbReference type="InterPro" id="IPR004101">
    <property type="entry name" value="Mur_ligase_C"/>
</dbReference>
<dbReference type="SUPFAM" id="SSF53244">
    <property type="entry name" value="MurD-like peptide ligases, peptide-binding domain"/>
    <property type="match status" value="1"/>
</dbReference>
<name>A0A0B0IIM5_9BACI</name>
<dbReference type="GO" id="GO:0005524">
    <property type="term" value="F:ATP binding"/>
    <property type="evidence" value="ECO:0007669"/>
    <property type="project" value="UniProtKB-KW"/>
</dbReference>
<dbReference type="SUPFAM" id="SSF53623">
    <property type="entry name" value="MurD-like peptide ligases, catalytic domain"/>
    <property type="match status" value="1"/>
</dbReference>
<dbReference type="PANTHER" id="PTHR43024:SF1">
    <property type="entry name" value="UDP-N-ACETYLMURAMOYL-TRIPEPTIDE--D-ALANYL-D-ALANINE LIGASE"/>
    <property type="match status" value="1"/>
</dbReference>
<dbReference type="InterPro" id="IPR036565">
    <property type="entry name" value="Mur-like_cat_sf"/>
</dbReference>
<organism evidence="6 7">
    <name type="scientific">Halalkalibacter okhensis</name>
    <dbReference type="NCBI Taxonomy" id="333138"/>
    <lineage>
        <taxon>Bacteria</taxon>
        <taxon>Bacillati</taxon>
        <taxon>Bacillota</taxon>
        <taxon>Bacilli</taxon>
        <taxon>Bacillales</taxon>
        <taxon>Bacillaceae</taxon>
        <taxon>Halalkalibacter</taxon>
    </lineage>
</organism>
<reference evidence="6 7" key="1">
    <citation type="submission" date="2014-09" db="EMBL/GenBank/DDBJ databases">
        <title>Genome sequencing and annotation of Bacillus Okhensis strain Kh10-101T.</title>
        <authorList>
            <person name="Prakash J.S."/>
        </authorList>
    </citation>
    <scope>NUCLEOTIDE SEQUENCE [LARGE SCALE GENOMIC DNA]</scope>
    <source>
        <strain evidence="7">Kh10-101T</strain>
    </source>
</reference>
<evidence type="ECO:0000256" key="1">
    <source>
        <dbReference type="ARBA" id="ARBA00022598"/>
    </source>
</evidence>
<feature type="domain" description="Mur ligase central" evidence="5">
    <location>
        <begin position="21"/>
        <end position="209"/>
    </location>
</feature>
<evidence type="ECO:0000313" key="7">
    <source>
        <dbReference type="Proteomes" id="UP000030832"/>
    </source>
</evidence>
<keyword evidence="3" id="KW-0067">ATP-binding</keyword>
<dbReference type="InterPro" id="IPR036615">
    <property type="entry name" value="Mur_ligase_C_dom_sf"/>
</dbReference>
<dbReference type="AlphaFoldDB" id="A0A0B0IIM5"/>
<dbReference type="InterPro" id="IPR051046">
    <property type="entry name" value="MurCDEF_CellWall_CoF430Synth"/>
</dbReference>
<accession>A0A0B0IIM5</accession>
<evidence type="ECO:0000256" key="3">
    <source>
        <dbReference type="ARBA" id="ARBA00022840"/>
    </source>
</evidence>
<comment type="caution">
    <text evidence="6">The sequence shown here is derived from an EMBL/GenBank/DDBJ whole genome shotgun (WGS) entry which is preliminary data.</text>
</comment>
<evidence type="ECO:0000259" key="4">
    <source>
        <dbReference type="Pfam" id="PF02875"/>
    </source>
</evidence>
<gene>
    <name evidence="6" type="ORF">LQ50_12435</name>
</gene>
<dbReference type="Pfam" id="PF08245">
    <property type="entry name" value="Mur_ligase_M"/>
    <property type="match status" value="1"/>
</dbReference>
<proteinExistence type="predicted"/>
<dbReference type="GO" id="GO:0016881">
    <property type="term" value="F:acid-amino acid ligase activity"/>
    <property type="evidence" value="ECO:0007669"/>
    <property type="project" value="InterPro"/>
</dbReference>
<evidence type="ECO:0008006" key="8">
    <source>
        <dbReference type="Google" id="ProtNLM"/>
    </source>
</evidence>
<evidence type="ECO:0000259" key="5">
    <source>
        <dbReference type="Pfam" id="PF08245"/>
    </source>
</evidence>
<dbReference type="Proteomes" id="UP000030832">
    <property type="component" value="Unassembled WGS sequence"/>
</dbReference>
<keyword evidence="2" id="KW-0547">Nucleotide-binding</keyword>
<dbReference type="Pfam" id="PF02875">
    <property type="entry name" value="Mur_ligase_C"/>
    <property type="match status" value="1"/>
</dbReference>
<feature type="domain" description="Mur ligase C-terminal" evidence="4">
    <location>
        <begin position="231"/>
        <end position="357"/>
    </location>
</feature>
<keyword evidence="7" id="KW-1185">Reference proteome</keyword>
<dbReference type="EMBL" id="JRJU01000014">
    <property type="protein sequence ID" value="KHF39869.1"/>
    <property type="molecule type" value="Genomic_DNA"/>
</dbReference>
<evidence type="ECO:0000313" key="6">
    <source>
        <dbReference type="EMBL" id="KHF39869.1"/>
    </source>
</evidence>